<proteinExistence type="predicted"/>
<sequence>MMNPQSSSTTPRWRGFTKETNEPDKNEEKEGGTEQEHERVASPRIIRIGMLSDLYPVLVWSVEYDGQTVQIDSDGARGSPGEGRMMLTIANHAQKSANQLLVANVAVASDSASARREQLPCTRLFEGHIQTPALRFACASALNSAVLCSLRRKGWCLFDRLGDFDHSAPFLVEPADCEGTMEMLKSVMSPTSPPIVVALICDCRSGRSNEHRSECTVCLFYEAEDMDVCVVDVIT</sequence>
<comment type="caution">
    <text evidence="2">The sequence shown here is derived from an EMBL/GenBank/DDBJ whole genome shotgun (WGS) entry which is preliminary data.</text>
</comment>
<organism evidence="2 3">
    <name type="scientific">Blattamonas nauphoetae</name>
    <dbReference type="NCBI Taxonomy" id="2049346"/>
    <lineage>
        <taxon>Eukaryota</taxon>
        <taxon>Metamonada</taxon>
        <taxon>Preaxostyla</taxon>
        <taxon>Oxymonadida</taxon>
        <taxon>Blattamonas</taxon>
    </lineage>
</organism>
<feature type="compositionally biased region" description="Basic and acidic residues" evidence="1">
    <location>
        <begin position="16"/>
        <end position="40"/>
    </location>
</feature>
<protein>
    <submittedName>
        <fullName evidence="2">Uncharacterized protein</fullName>
    </submittedName>
</protein>
<gene>
    <name evidence="2" type="ORF">BLNAU_10828</name>
</gene>
<name>A0ABQ9XSG2_9EUKA</name>
<dbReference type="Proteomes" id="UP001281761">
    <property type="component" value="Unassembled WGS sequence"/>
</dbReference>
<dbReference type="EMBL" id="JARBJD010000081">
    <property type="protein sequence ID" value="KAK2954174.1"/>
    <property type="molecule type" value="Genomic_DNA"/>
</dbReference>
<evidence type="ECO:0000313" key="2">
    <source>
        <dbReference type="EMBL" id="KAK2954174.1"/>
    </source>
</evidence>
<evidence type="ECO:0000256" key="1">
    <source>
        <dbReference type="SAM" id="MobiDB-lite"/>
    </source>
</evidence>
<evidence type="ECO:0000313" key="3">
    <source>
        <dbReference type="Proteomes" id="UP001281761"/>
    </source>
</evidence>
<reference evidence="2 3" key="1">
    <citation type="journal article" date="2022" name="bioRxiv">
        <title>Genomics of Preaxostyla Flagellates Illuminates Evolutionary Transitions and the Path Towards Mitochondrial Loss.</title>
        <authorList>
            <person name="Novak L.V.F."/>
            <person name="Treitli S.C."/>
            <person name="Pyrih J."/>
            <person name="Halakuc P."/>
            <person name="Pipaliya S.V."/>
            <person name="Vacek V."/>
            <person name="Brzon O."/>
            <person name="Soukal P."/>
            <person name="Eme L."/>
            <person name="Dacks J.B."/>
            <person name="Karnkowska A."/>
            <person name="Elias M."/>
            <person name="Hampl V."/>
        </authorList>
    </citation>
    <scope>NUCLEOTIDE SEQUENCE [LARGE SCALE GENOMIC DNA]</scope>
    <source>
        <strain evidence="2">NAU3</strain>
        <tissue evidence="2">Gut</tissue>
    </source>
</reference>
<feature type="region of interest" description="Disordered" evidence="1">
    <location>
        <begin position="1"/>
        <end position="40"/>
    </location>
</feature>
<keyword evidence="3" id="KW-1185">Reference proteome</keyword>
<feature type="compositionally biased region" description="Polar residues" evidence="1">
    <location>
        <begin position="1"/>
        <end position="11"/>
    </location>
</feature>
<accession>A0ABQ9XSG2</accession>